<gene>
    <name evidence="2" type="ORF">FB473_000904</name>
</gene>
<dbReference type="CDD" id="cd00090">
    <property type="entry name" value="HTH_ARSR"/>
    <property type="match status" value="1"/>
</dbReference>
<feature type="region of interest" description="Disordered" evidence="1">
    <location>
        <begin position="239"/>
        <end position="262"/>
    </location>
</feature>
<feature type="region of interest" description="Disordered" evidence="1">
    <location>
        <begin position="1"/>
        <end position="20"/>
    </location>
</feature>
<evidence type="ECO:0000313" key="2">
    <source>
        <dbReference type="EMBL" id="NIH56259.1"/>
    </source>
</evidence>
<organism evidence="2 3">
    <name type="scientific">Brooklawnia cerclae</name>
    <dbReference type="NCBI Taxonomy" id="349934"/>
    <lineage>
        <taxon>Bacteria</taxon>
        <taxon>Bacillati</taxon>
        <taxon>Actinomycetota</taxon>
        <taxon>Actinomycetes</taxon>
        <taxon>Propionibacteriales</taxon>
        <taxon>Propionibacteriaceae</taxon>
        <taxon>Brooklawnia</taxon>
    </lineage>
</organism>
<name>A0ABX0SD39_9ACTN</name>
<dbReference type="Proteomes" id="UP000749311">
    <property type="component" value="Unassembled WGS sequence"/>
</dbReference>
<proteinExistence type="predicted"/>
<evidence type="ECO:0000313" key="3">
    <source>
        <dbReference type="Proteomes" id="UP000749311"/>
    </source>
</evidence>
<dbReference type="InterPro" id="IPR011991">
    <property type="entry name" value="ArsR-like_HTH"/>
</dbReference>
<reference evidence="2 3" key="1">
    <citation type="submission" date="2020-02" db="EMBL/GenBank/DDBJ databases">
        <title>Sequencing the genomes of 1000 actinobacteria strains.</title>
        <authorList>
            <person name="Klenk H.-P."/>
        </authorList>
    </citation>
    <scope>NUCLEOTIDE SEQUENCE [LARGE SCALE GENOMIC DNA]</scope>
    <source>
        <strain evidence="2 3">DSM 19609</strain>
    </source>
</reference>
<dbReference type="RefSeq" id="WP_167165233.1">
    <property type="nucleotide sequence ID" value="NZ_BAAAOO010000002.1"/>
</dbReference>
<dbReference type="EMBL" id="JAAMOZ010000001">
    <property type="protein sequence ID" value="NIH56259.1"/>
    <property type="molecule type" value="Genomic_DNA"/>
</dbReference>
<keyword evidence="3" id="KW-1185">Reference proteome</keyword>
<evidence type="ECO:0008006" key="4">
    <source>
        <dbReference type="Google" id="ProtNLM"/>
    </source>
</evidence>
<protein>
    <recommendedName>
        <fullName evidence="4">Helix-turn-helix domain-containing protein</fullName>
    </recommendedName>
</protein>
<evidence type="ECO:0000256" key="1">
    <source>
        <dbReference type="SAM" id="MobiDB-lite"/>
    </source>
</evidence>
<sequence>MSELVTPSTTPPPELPPEVAWPERTRDWWKQLTTDPPKDIDWEYATETALVHADVWAGNLDRLPELRKRLDKLRPPGRNHPWTTEDSRILTSLHAEGKTLGQIADLMGRSKGTVSLHARKLELDWDRAQTAVATEAHITDAKAARAEAALAELQLLRIMQEDVLDVQRGRKGWKTILRGAMGVEESTVLGFVPVRDADMAARARSSSSQTIDRLTANLSGVDEQAVSLIDGIAAQLGLDDNKEVGDDGGEPETVGQAGRVDP</sequence>
<comment type="caution">
    <text evidence="2">The sequence shown here is derived from an EMBL/GenBank/DDBJ whole genome shotgun (WGS) entry which is preliminary data.</text>
</comment>
<accession>A0ABX0SD39</accession>